<reference evidence="1 2" key="1">
    <citation type="submission" date="2017-06" db="EMBL/GenBank/DDBJ databases">
        <title>Draft genome sequence of anaerobic fermentative bacterium Anaeromicrobium sediminis DY2726D isolated from West Pacific Ocean sediments.</title>
        <authorList>
            <person name="Zeng X."/>
        </authorList>
    </citation>
    <scope>NUCLEOTIDE SEQUENCE [LARGE SCALE GENOMIC DNA]</scope>
    <source>
        <strain evidence="1 2">DY2726D</strain>
    </source>
</reference>
<evidence type="ECO:0000313" key="1">
    <source>
        <dbReference type="EMBL" id="PAB58624.1"/>
    </source>
</evidence>
<protein>
    <submittedName>
        <fullName evidence="1">Uncharacterized protein</fullName>
    </submittedName>
</protein>
<accession>A0A267MGB1</accession>
<name>A0A267MGB1_9FIRM</name>
<gene>
    <name evidence="1" type="ORF">CCE28_14170</name>
</gene>
<dbReference type="Proteomes" id="UP000216024">
    <property type="component" value="Unassembled WGS sequence"/>
</dbReference>
<keyword evidence="2" id="KW-1185">Reference proteome</keyword>
<dbReference type="RefSeq" id="WP_095134389.1">
    <property type="nucleotide sequence ID" value="NZ_NIBG01000013.1"/>
</dbReference>
<proteinExistence type="predicted"/>
<dbReference type="EMBL" id="NIBG01000013">
    <property type="protein sequence ID" value="PAB58624.1"/>
    <property type="molecule type" value="Genomic_DNA"/>
</dbReference>
<organism evidence="1 2">
    <name type="scientific">Anaeromicrobium sediminis</name>
    <dbReference type="NCBI Taxonomy" id="1478221"/>
    <lineage>
        <taxon>Bacteria</taxon>
        <taxon>Bacillati</taxon>
        <taxon>Bacillota</taxon>
        <taxon>Clostridia</taxon>
        <taxon>Peptostreptococcales</taxon>
        <taxon>Thermotaleaceae</taxon>
        <taxon>Anaeromicrobium</taxon>
    </lineage>
</organism>
<sequence>MGMRTEIEKSIKLQQQIQQNKKDRLKDYFDKNMEDQYIAYVKEHIMHTIITADKLRKYSVTVIPFPSIGLYFDIGTEKIVRIIKSTKHYFEGNEIEIDIIDKFPNPKHVEYKVIL</sequence>
<dbReference type="AlphaFoldDB" id="A0A267MGB1"/>
<comment type="caution">
    <text evidence="1">The sequence shown here is derived from an EMBL/GenBank/DDBJ whole genome shotgun (WGS) entry which is preliminary data.</text>
</comment>
<dbReference type="OrthoDB" id="2083966at2"/>
<evidence type="ECO:0000313" key="2">
    <source>
        <dbReference type="Proteomes" id="UP000216024"/>
    </source>
</evidence>